<dbReference type="InterPro" id="IPR009078">
    <property type="entry name" value="Ferritin-like_SF"/>
</dbReference>
<keyword evidence="3" id="KW-0479">Metal-binding</keyword>
<evidence type="ECO:0000256" key="3">
    <source>
        <dbReference type="ARBA" id="ARBA00022723"/>
    </source>
</evidence>
<dbReference type="CDD" id="cd00729">
    <property type="entry name" value="rubredoxin_SM"/>
    <property type="match status" value="1"/>
</dbReference>
<dbReference type="Pfam" id="PF21349">
    <property type="entry name" value="RUBY_RBDX"/>
    <property type="match status" value="1"/>
</dbReference>
<dbReference type="InterPro" id="IPR048574">
    <property type="entry name" value="RUBY_RBDX"/>
</dbReference>
<dbReference type="InterPro" id="IPR003251">
    <property type="entry name" value="Rr_diiron-bd_dom"/>
</dbReference>
<evidence type="ECO:0000256" key="4">
    <source>
        <dbReference type="ARBA" id="ARBA00022982"/>
    </source>
</evidence>
<dbReference type="PANTHER" id="PTHR43865:SF1">
    <property type="entry name" value="RUBRERYTHRIN-RELATED"/>
    <property type="match status" value="1"/>
</dbReference>
<dbReference type="SUPFAM" id="SSF47240">
    <property type="entry name" value="Ferritin-like"/>
    <property type="match status" value="1"/>
</dbReference>
<comment type="caution">
    <text evidence="8">The sequence shown here is derived from an EMBL/GenBank/DDBJ whole genome shotgun (WGS) entry which is preliminary data.</text>
</comment>
<feature type="domain" description="Rubredoxin-like" evidence="6">
    <location>
        <begin position="154"/>
        <end position="188"/>
    </location>
</feature>
<evidence type="ECO:0000313" key="8">
    <source>
        <dbReference type="EMBL" id="PJE80755.1"/>
    </source>
</evidence>
<dbReference type="FunFam" id="2.20.28.10:FF:000018">
    <property type="entry name" value="Rubrerythrin"/>
    <property type="match status" value="1"/>
</dbReference>
<dbReference type="InterPro" id="IPR009040">
    <property type="entry name" value="Ferritin-like_diiron"/>
</dbReference>
<feature type="domain" description="Ferritin-like diiron" evidence="7">
    <location>
        <begin position="4"/>
        <end position="147"/>
    </location>
</feature>
<keyword evidence="2" id="KW-0813">Transport</keyword>
<evidence type="ECO:0000256" key="1">
    <source>
        <dbReference type="ARBA" id="ARBA00001965"/>
    </source>
</evidence>
<dbReference type="PROSITE" id="PS50903">
    <property type="entry name" value="RUBREDOXIN_LIKE"/>
    <property type="match status" value="1"/>
</dbReference>
<dbReference type="GO" id="GO:0005506">
    <property type="term" value="F:iron ion binding"/>
    <property type="evidence" value="ECO:0007669"/>
    <property type="project" value="InterPro"/>
</dbReference>
<proteinExistence type="predicted"/>
<gene>
    <name evidence="8" type="primary">rbr</name>
    <name evidence="8" type="ORF">CI610_00243</name>
</gene>
<dbReference type="NCBIfam" id="NF045767">
    <property type="entry name" value="RuberyRbr"/>
    <property type="match status" value="1"/>
</dbReference>
<evidence type="ECO:0000259" key="7">
    <source>
        <dbReference type="PROSITE" id="PS50905"/>
    </source>
</evidence>
<dbReference type="PROSITE" id="PS50905">
    <property type="entry name" value="FERRITIN_LIKE"/>
    <property type="match status" value="1"/>
</dbReference>
<sequence>MANSIKETETEKNLMTAFIGESQARNRYTWFSSIARKEGLMQISAVFEETADQEKAHAKRFYQFLEGGAMQVTLSAEADALSTTMDNLEAAAKGENHEWETLYPTFADVADKEGFPVIAAAFRAISVSEKQHERRYRALLENIKAGRVFERNGVVTWRCRNCGYLHEGTAAPKVCPACMHPQAHFELLGENW</sequence>
<organism evidence="8">
    <name type="scientific">invertebrate metagenome</name>
    <dbReference type="NCBI Taxonomy" id="1711999"/>
    <lineage>
        <taxon>unclassified sequences</taxon>
        <taxon>metagenomes</taxon>
        <taxon>organismal metagenomes</taxon>
    </lineage>
</organism>
<dbReference type="CDD" id="cd01041">
    <property type="entry name" value="Rubrerythrin"/>
    <property type="match status" value="1"/>
</dbReference>
<keyword evidence="5" id="KW-0408">Iron</keyword>
<dbReference type="SUPFAM" id="SSF57802">
    <property type="entry name" value="Rubredoxin-like"/>
    <property type="match status" value="1"/>
</dbReference>
<evidence type="ECO:0000256" key="2">
    <source>
        <dbReference type="ARBA" id="ARBA00022448"/>
    </source>
</evidence>
<dbReference type="Gene3D" id="2.20.28.10">
    <property type="match status" value="1"/>
</dbReference>
<dbReference type="Pfam" id="PF02915">
    <property type="entry name" value="Rubrerythrin"/>
    <property type="match status" value="1"/>
</dbReference>
<keyword evidence="4" id="KW-0249">Electron transport</keyword>
<dbReference type="PANTHER" id="PTHR43865">
    <property type="entry name" value="RUBRERYTHRIN-RELATED"/>
    <property type="match status" value="1"/>
</dbReference>
<dbReference type="InterPro" id="IPR024934">
    <property type="entry name" value="Rubredoxin-like_dom"/>
</dbReference>
<evidence type="ECO:0000259" key="6">
    <source>
        <dbReference type="PROSITE" id="PS50903"/>
    </source>
</evidence>
<dbReference type="InterPro" id="IPR012347">
    <property type="entry name" value="Ferritin-like"/>
</dbReference>
<dbReference type="GO" id="GO:0016491">
    <property type="term" value="F:oxidoreductase activity"/>
    <property type="evidence" value="ECO:0007669"/>
    <property type="project" value="InterPro"/>
</dbReference>
<protein>
    <submittedName>
        <fullName evidence="8">Rubrerythrin</fullName>
    </submittedName>
</protein>
<dbReference type="EMBL" id="NSIT01000006">
    <property type="protein sequence ID" value="PJE80755.1"/>
    <property type="molecule type" value="Genomic_DNA"/>
</dbReference>
<name>A0A2H9TBY1_9ZZZZ</name>
<dbReference type="AlphaFoldDB" id="A0A2H9TBY1"/>
<dbReference type="InterPro" id="IPR052364">
    <property type="entry name" value="Rubrerythrin"/>
</dbReference>
<evidence type="ECO:0000256" key="5">
    <source>
        <dbReference type="ARBA" id="ARBA00023004"/>
    </source>
</evidence>
<comment type="cofactor">
    <cofactor evidence="1">
        <name>Fe(3+)</name>
        <dbReference type="ChEBI" id="CHEBI:29034"/>
    </cofactor>
</comment>
<accession>A0A2H9TBY1</accession>
<dbReference type="Gene3D" id="1.20.1260.10">
    <property type="match status" value="1"/>
</dbReference>
<reference evidence="8" key="1">
    <citation type="journal article" date="2017" name="Appl. Environ. Microbiol.">
        <title>Molecular characterization of an Endozoicomonas-like organism causing infection in king scallop Pecten maximus L.</title>
        <authorList>
            <person name="Cano I."/>
            <person name="van Aerle R."/>
            <person name="Ross S."/>
            <person name="Verner-Jeffreys D.W."/>
            <person name="Paley R.K."/>
            <person name="Rimmer G."/>
            <person name="Ryder D."/>
            <person name="Hooper P."/>
            <person name="Stone D."/>
            <person name="Feist S.W."/>
        </authorList>
    </citation>
    <scope>NUCLEOTIDE SEQUENCE</scope>
</reference>